<reference evidence="8 9" key="1">
    <citation type="journal article" date="2008" name="Nature">
        <title>The genome of the choanoflagellate Monosiga brevicollis and the origin of metazoans.</title>
        <authorList>
            <consortium name="JGI Sequencing"/>
            <person name="King N."/>
            <person name="Westbrook M.J."/>
            <person name="Young S.L."/>
            <person name="Kuo A."/>
            <person name="Abedin M."/>
            <person name="Chapman J."/>
            <person name="Fairclough S."/>
            <person name="Hellsten U."/>
            <person name="Isogai Y."/>
            <person name="Letunic I."/>
            <person name="Marr M."/>
            <person name="Pincus D."/>
            <person name="Putnam N."/>
            <person name="Rokas A."/>
            <person name="Wright K.J."/>
            <person name="Zuzow R."/>
            <person name="Dirks W."/>
            <person name="Good M."/>
            <person name="Goodstein D."/>
            <person name="Lemons D."/>
            <person name="Li W."/>
            <person name="Lyons J.B."/>
            <person name="Morris A."/>
            <person name="Nichols S."/>
            <person name="Richter D.J."/>
            <person name="Salamov A."/>
            <person name="Bork P."/>
            <person name="Lim W.A."/>
            <person name="Manning G."/>
            <person name="Miller W.T."/>
            <person name="McGinnis W."/>
            <person name="Shapiro H."/>
            <person name="Tjian R."/>
            <person name="Grigoriev I.V."/>
            <person name="Rokhsar D."/>
        </authorList>
    </citation>
    <scope>NUCLEOTIDE SEQUENCE [LARGE SCALE GENOMIC DNA]</scope>
    <source>
        <strain evidence="9">MX1 / ATCC 50154</strain>
    </source>
</reference>
<keyword evidence="9" id="KW-1185">Reference proteome</keyword>
<dbReference type="InterPro" id="IPR036306">
    <property type="entry name" value="ISWI_HAND-dom_sf"/>
</dbReference>
<evidence type="ECO:0000259" key="7">
    <source>
        <dbReference type="PROSITE" id="PS51293"/>
    </source>
</evidence>
<dbReference type="GO" id="GO:0000785">
    <property type="term" value="C:chromatin"/>
    <property type="evidence" value="ECO:0000318"/>
    <property type="project" value="GO_Central"/>
</dbReference>
<dbReference type="InterPro" id="IPR015195">
    <property type="entry name" value="SLIDE"/>
</dbReference>
<dbReference type="Gene3D" id="1.10.1040.30">
    <property type="entry name" value="ISWI, HAND domain"/>
    <property type="match status" value="1"/>
</dbReference>
<dbReference type="GO" id="GO:0005634">
    <property type="term" value="C:nucleus"/>
    <property type="evidence" value="ECO:0000318"/>
    <property type="project" value="GO_Central"/>
</dbReference>
<dbReference type="GO" id="GO:0140750">
    <property type="term" value="F:nucleosome array spacer activity"/>
    <property type="evidence" value="ECO:0000318"/>
    <property type="project" value="GO_Central"/>
</dbReference>
<dbReference type="Pfam" id="PF09111">
    <property type="entry name" value="SLIDE"/>
    <property type="match status" value="1"/>
</dbReference>
<dbReference type="Gene3D" id="1.10.10.60">
    <property type="entry name" value="Homeodomain-like"/>
    <property type="match status" value="2"/>
</dbReference>
<dbReference type="AlphaFoldDB" id="A9V8D0"/>
<dbReference type="PANTHER" id="PTHR45623">
    <property type="entry name" value="CHROMODOMAIN-HELICASE-DNA-BINDING PROTEIN 3-RELATED-RELATED"/>
    <property type="match status" value="1"/>
</dbReference>
<evidence type="ECO:0000256" key="2">
    <source>
        <dbReference type="ARBA" id="ARBA00009687"/>
    </source>
</evidence>
<evidence type="ECO:0000256" key="6">
    <source>
        <dbReference type="SAM" id="MobiDB-lite"/>
    </source>
</evidence>
<dbReference type="InterPro" id="IPR015194">
    <property type="entry name" value="ISWI_HAND-dom"/>
</dbReference>
<dbReference type="Gene3D" id="1.20.5.1190">
    <property type="entry name" value="iswi atpase"/>
    <property type="match status" value="1"/>
</dbReference>
<dbReference type="OMA" id="MAMNCRT"/>
<dbReference type="GeneID" id="5894229"/>
<evidence type="ECO:0000256" key="3">
    <source>
        <dbReference type="ARBA" id="ARBA00022801"/>
    </source>
</evidence>
<dbReference type="STRING" id="81824.A9V8D0"/>
<dbReference type="FunFam" id="1.10.10.60:FF:000022">
    <property type="entry name" value="ISWI chromatin-remodeling complex ATPase CHR11 isoform A"/>
    <property type="match status" value="1"/>
</dbReference>
<dbReference type="SMART" id="SM00717">
    <property type="entry name" value="SANT"/>
    <property type="match status" value="2"/>
</dbReference>
<comment type="subcellular location">
    <subcellularLocation>
        <location evidence="1">Nucleus</location>
    </subcellularLocation>
</comment>
<sequence>MLGPLVIQLCAFGHTQIKLLVAQNNGWKVPKNVPEGGWTDELEKKRKADQAAIDKAIPLTDAEQKKKEDMLAKGFADWNRRDFQQFVRANERWGRKAMDKICKEVESKQPEEVEAYAQVFWKRWKELDNWSSIKAQIERGEHKINRRIEVQSASGKKVKSTPHPFHRLTINYGGNRGKNYTEEEDRYIICFLQRLGYDHDHVYDELRRQIRNEPLFRFDWFIKSRTSVELQRRATTLINLEKEMKPDSKSKGKGKNREEDEEEEEPPTKRSKSQSGNSKKASSKGSSQAASPKPKSGESSKSKAGKGGSSKKKGKK</sequence>
<dbReference type="KEGG" id="mbr:MONBRDRAFT_11153"/>
<dbReference type="FunFam" id="1.10.10.60:FF:000049">
    <property type="entry name" value="SWI/SNF-related matrix-associated actin-dependent regulator of chromatin subfamily A member"/>
    <property type="match status" value="1"/>
</dbReference>
<dbReference type="GO" id="GO:0031507">
    <property type="term" value="P:heterochromatin formation"/>
    <property type="evidence" value="ECO:0000318"/>
    <property type="project" value="GO_Central"/>
</dbReference>
<protein>
    <recommendedName>
        <fullName evidence="7">SANT domain-containing protein</fullName>
    </recommendedName>
</protein>
<dbReference type="GO" id="GO:0016787">
    <property type="term" value="F:hydrolase activity"/>
    <property type="evidence" value="ECO:0007669"/>
    <property type="project" value="UniProtKB-KW"/>
</dbReference>
<evidence type="ECO:0000256" key="4">
    <source>
        <dbReference type="ARBA" id="ARBA00022853"/>
    </source>
</evidence>
<dbReference type="GO" id="GO:0045944">
    <property type="term" value="P:positive regulation of transcription by RNA polymerase II"/>
    <property type="evidence" value="ECO:0000318"/>
    <property type="project" value="GO_Central"/>
</dbReference>
<dbReference type="InterPro" id="IPR001005">
    <property type="entry name" value="SANT/Myb"/>
</dbReference>
<dbReference type="EMBL" id="CH991567">
    <property type="protein sequence ID" value="EDQ86317.1"/>
    <property type="molecule type" value="Genomic_DNA"/>
</dbReference>
<feature type="domain" description="SANT" evidence="7">
    <location>
        <begin position="73"/>
        <end position="125"/>
    </location>
</feature>
<dbReference type="PROSITE" id="PS51293">
    <property type="entry name" value="SANT"/>
    <property type="match status" value="1"/>
</dbReference>
<feature type="compositionally biased region" description="Basic and acidic residues" evidence="6">
    <location>
        <begin position="240"/>
        <end position="258"/>
    </location>
</feature>
<gene>
    <name evidence="8" type="ORF">MONBRDRAFT_11153</name>
</gene>
<accession>A9V8D0</accession>
<dbReference type="GO" id="GO:0003682">
    <property type="term" value="F:chromatin binding"/>
    <property type="evidence" value="ECO:0000318"/>
    <property type="project" value="GO_Central"/>
</dbReference>
<dbReference type="eggNOG" id="KOG0385">
    <property type="taxonomic scope" value="Eukaryota"/>
</dbReference>
<dbReference type="RefSeq" id="XP_001748987.1">
    <property type="nucleotide sequence ID" value="XM_001748935.1"/>
</dbReference>
<organism evidence="8 9">
    <name type="scientific">Monosiga brevicollis</name>
    <name type="common">Choanoflagellate</name>
    <dbReference type="NCBI Taxonomy" id="81824"/>
    <lineage>
        <taxon>Eukaryota</taxon>
        <taxon>Choanoflagellata</taxon>
        <taxon>Craspedida</taxon>
        <taxon>Salpingoecidae</taxon>
        <taxon>Monosiga</taxon>
    </lineage>
</organism>
<keyword evidence="3" id="KW-0378">Hydrolase</keyword>
<dbReference type="Proteomes" id="UP000001357">
    <property type="component" value="Unassembled WGS sequence"/>
</dbReference>
<dbReference type="GO" id="GO:0003677">
    <property type="term" value="F:DNA binding"/>
    <property type="evidence" value="ECO:0000318"/>
    <property type="project" value="GO_Central"/>
</dbReference>
<evidence type="ECO:0000313" key="8">
    <source>
        <dbReference type="EMBL" id="EDQ86317.1"/>
    </source>
</evidence>
<evidence type="ECO:0000256" key="1">
    <source>
        <dbReference type="ARBA" id="ARBA00004123"/>
    </source>
</evidence>
<dbReference type="PANTHER" id="PTHR45623:SF49">
    <property type="entry name" value="SWI_SNF-RELATED MATRIX-ASSOCIATED ACTIN-DEPENDENT REGULATOR OF CHROMATIN SUBFAMILY A MEMBER 5"/>
    <property type="match status" value="1"/>
</dbReference>
<feature type="compositionally biased region" description="Low complexity" evidence="6">
    <location>
        <begin position="273"/>
        <end position="294"/>
    </location>
</feature>
<dbReference type="SUPFAM" id="SSF46689">
    <property type="entry name" value="Homeodomain-like"/>
    <property type="match status" value="2"/>
</dbReference>
<keyword evidence="4" id="KW-0156">Chromatin regulator</keyword>
<dbReference type="InParanoid" id="A9V8D0"/>
<dbReference type="SUPFAM" id="SSF101224">
    <property type="entry name" value="HAND domain of the nucleosome remodeling ATPase ISWI"/>
    <property type="match status" value="1"/>
</dbReference>
<feature type="region of interest" description="Disordered" evidence="6">
    <location>
        <begin position="239"/>
        <end position="316"/>
    </location>
</feature>
<dbReference type="InterPro" id="IPR009057">
    <property type="entry name" value="Homeodomain-like_sf"/>
</dbReference>
<proteinExistence type="inferred from homology"/>
<comment type="similarity">
    <text evidence="2">Belongs to the SNF2/RAD54 helicase family. ISWI subfamily.</text>
</comment>
<dbReference type="GO" id="GO:0031491">
    <property type="term" value="F:nucleosome binding"/>
    <property type="evidence" value="ECO:0007669"/>
    <property type="project" value="InterPro"/>
</dbReference>
<name>A9V8D0_MONBE</name>
<evidence type="ECO:0000256" key="5">
    <source>
        <dbReference type="ARBA" id="ARBA00023242"/>
    </source>
</evidence>
<keyword evidence="5" id="KW-0539">Nucleus</keyword>
<evidence type="ECO:0000313" key="9">
    <source>
        <dbReference type="Proteomes" id="UP000001357"/>
    </source>
</evidence>
<dbReference type="InterPro" id="IPR017884">
    <property type="entry name" value="SANT_dom"/>
</dbReference>
<dbReference type="Pfam" id="PF09110">
    <property type="entry name" value="HAND"/>
    <property type="match status" value="1"/>
</dbReference>